<feature type="non-terminal residue" evidence="2">
    <location>
        <position position="1"/>
    </location>
</feature>
<dbReference type="PANTHER" id="PTHR43591:SF102">
    <property type="entry name" value="S-ADENOSYL-L-METHIONINE-DEPENDENT METHYLTRANSFERASE"/>
    <property type="match status" value="1"/>
</dbReference>
<dbReference type="GO" id="GO:0008168">
    <property type="term" value="F:methyltransferase activity"/>
    <property type="evidence" value="ECO:0007669"/>
    <property type="project" value="UniProtKB-KW"/>
</dbReference>
<dbReference type="OrthoDB" id="2013972at2759"/>
<name>A0A9P5CKE2_CRYP1</name>
<gene>
    <name evidence="2" type="ORF">M406DRAFT_265706</name>
</gene>
<evidence type="ECO:0000256" key="1">
    <source>
        <dbReference type="ARBA" id="ARBA00038158"/>
    </source>
</evidence>
<sequence>HFFPRHATDYMITPDLQHHVWQTMLHGRLFFAPIIETAKVLDIGTGTGIWAIEFARQYPSTTVIGTDISLIQPTENLPSNCRFEREDAEDPWIFDIPFDFIRWRLMATSFSNHQHMIYKVYSNLAPGGWAEFHEWAFEIIPESAAAHEAYQGSALKRWLEYILAGAAALGRDFRAPLQYRPWMVEAGFTEIAVRRFSAPLNKWPLEHNARTLGSMACINCLQLVTSVTKILLAGGLSLEELPGFIDEVRADIRDQNMRVYFPVYVTYGRKPETPVQHYSSEHSSRYIQLND</sequence>
<keyword evidence="2" id="KW-0489">Methyltransferase</keyword>
<dbReference type="RefSeq" id="XP_040772952.1">
    <property type="nucleotide sequence ID" value="XM_040917756.1"/>
</dbReference>
<evidence type="ECO:0000313" key="3">
    <source>
        <dbReference type="Proteomes" id="UP000803844"/>
    </source>
</evidence>
<proteinExistence type="inferred from homology"/>
<keyword evidence="3" id="KW-1185">Reference proteome</keyword>
<reference evidence="2" key="1">
    <citation type="journal article" date="2020" name="Phytopathology">
        <title>Genome sequence of the chestnut blight fungus Cryphonectria parasitica EP155: A fundamental resource for an archetypical invasive plant pathogen.</title>
        <authorList>
            <person name="Crouch J.A."/>
            <person name="Dawe A."/>
            <person name="Aerts A."/>
            <person name="Barry K."/>
            <person name="Churchill A.C.L."/>
            <person name="Grimwood J."/>
            <person name="Hillman B."/>
            <person name="Milgroom M.G."/>
            <person name="Pangilinan J."/>
            <person name="Smith M."/>
            <person name="Salamov A."/>
            <person name="Schmutz J."/>
            <person name="Yadav J."/>
            <person name="Grigoriev I.V."/>
            <person name="Nuss D."/>
        </authorList>
    </citation>
    <scope>NUCLEOTIDE SEQUENCE</scope>
    <source>
        <strain evidence="2">EP155</strain>
    </source>
</reference>
<dbReference type="CDD" id="cd02440">
    <property type="entry name" value="AdoMet_MTases"/>
    <property type="match status" value="1"/>
</dbReference>
<dbReference type="AlphaFoldDB" id="A0A9P5CKE2"/>
<dbReference type="SUPFAM" id="SSF53335">
    <property type="entry name" value="S-adenosyl-L-methionine-dependent methyltransferases"/>
    <property type="match status" value="1"/>
</dbReference>
<keyword evidence="2" id="KW-0808">Transferase</keyword>
<organism evidence="2 3">
    <name type="scientific">Cryphonectria parasitica (strain ATCC 38755 / EP155)</name>
    <dbReference type="NCBI Taxonomy" id="660469"/>
    <lineage>
        <taxon>Eukaryota</taxon>
        <taxon>Fungi</taxon>
        <taxon>Dikarya</taxon>
        <taxon>Ascomycota</taxon>
        <taxon>Pezizomycotina</taxon>
        <taxon>Sordariomycetes</taxon>
        <taxon>Sordariomycetidae</taxon>
        <taxon>Diaporthales</taxon>
        <taxon>Cryphonectriaceae</taxon>
        <taxon>Cryphonectria-Endothia species complex</taxon>
        <taxon>Cryphonectria</taxon>
    </lineage>
</organism>
<comment type="similarity">
    <text evidence="1">Belongs to the methyltransferase superfamily. LaeA methyltransferase family.</text>
</comment>
<protein>
    <submittedName>
        <fullName evidence="2">S-adenosyl-L-methionine-dependent methyltransferase</fullName>
    </submittedName>
</protein>
<dbReference type="Pfam" id="PF13489">
    <property type="entry name" value="Methyltransf_23"/>
    <property type="match status" value="1"/>
</dbReference>
<dbReference type="GeneID" id="63834885"/>
<dbReference type="InterPro" id="IPR029063">
    <property type="entry name" value="SAM-dependent_MTases_sf"/>
</dbReference>
<evidence type="ECO:0000313" key="2">
    <source>
        <dbReference type="EMBL" id="KAF3761973.1"/>
    </source>
</evidence>
<dbReference type="EMBL" id="MU032351">
    <property type="protein sequence ID" value="KAF3761973.1"/>
    <property type="molecule type" value="Genomic_DNA"/>
</dbReference>
<dbReference type="Proteomes" id="UP000803844">
    <property type="component" value="Unassembled WGS sequence"/>
</dbReference>
<dbReference type="Gene3D" id="3.40.50.150">
    <property type="entry name" value="Vaccinia Virus protein VP39"/>
    <property type="match status" value="1"/>
</dbReference>
<accession>A0A9P5CKE2</accession>
<dbReference type="PANTHER" id="PTHR43591">
    <property type="entry name" value="METHYLTRANSFERASE"/>
    <property type="match status" value="1"/>
</dbReference>
<comment type="caution">
    <text evidence="2">The sequence shown here is derived from an EMBL/GenBank/DDBJ whole genome shotgun (WGS) entry which is preliminary data.</text>
</comment>
<dbReference type="GO" id="GO:0032259">
    <property type="term" value="P:methylation"/>
    <property type="evidence" value="ECO:0007669"/>
    <property type="project" value="UniProtKB-KW"/>
</dbReference>